<name>E1R2R4_SEDSS</name>
<dbReference type="Pfam" id="PF01522">
    <property type="entry name" value="Polysacc_deac_1"/>
    <property type="match status" value="1"/>
</dbReference>
<dbReference type="InterPro" id="IPR002509">
    <property type="entry name" value="NODB_dom"/>
</dbReference>
<dbReference type="PANTHER" id="PTHR10587:SF125">
    <property type="entry name" value="POLYSACCHARIDE DEACETYLASE YHEN-RELATED"/>
    <property type="match status" value="1"/>
</dbReference>
<evidence type="ECO:0000313" key="2">
    <source>
        <dbReference type="EMBL" id="ADK80346.1"/>
    </source>
</evidence>
<dbReference type="PROSITE" id="PS51677">
    <property type="entry name" value="NODB"/>
    <property type="match status" value="1"/>
</dbReference>
<dbReference type="GO" id="GO:0005975">
    <property type="term" value="P:carbohydrate metabolic process"/>
    <property type="evidence" value="ECO:0007669"/>
    <property type="project" value="InterPro"/>
</dbReference>
<dbReference type="PANTHER" id="PTHR10587">
    <property type="entry name" value="GLYCOSYL TRANSFERASE-RELATED"/>
    <property type="match status" value="1"/>
</dbReference>
<dbReference type="InterPro" id="IPR011330">
    <property type="entry name" value="Glyco_hydro/deAcase_b/a-brl"/>
</dbReference>
<dbReference type="SUPFAM" id="SSF88713">
    <property type="entry name" value="Glycoside hydrolase/deacetylase"/>
    <property type="match status" value="1"/>
</dbReference>
<sequence>MVAESQALIMEKLCALTFDDGPDTEKSSKVLDRLETYGIPASFFVVGNLISDESRPVLQRARSLSCEIENHGWSYDPMDTMNAEEIVHSVSACSNAIRKAIGEEPCFFRPPNLALSAAMFEVVPYPMIGGIAAMDWQGCHTTARQRADKILSQICDGAILLLHDVQPDPHPTPQALDLLLPALGHLDYRCVSLRTLFSLRGGLPPPGERTLWKIVPPLC</sequence>
<dbReference type="InterPro" id="IPR050248">
    <property type="entry name" value="Polysacc_deacetylase_ArnD"/>
</dbReference>
<gene>
    <name evidence="2" type="ordered locus">Spirs_1219</name>
</gene>
<accession>E1R2R4</accession>
<dbReference type="Proteomes" id="UP000002318">
    <property type="component" value="Chromosome"/>
</dbReference>
<dbReference type="KEGG" id="ssm:Spirs_1219"/>
<dbReference type="EMBL" id="CP002116">
    <property type="protein sequence ID" value="ADK80346.1"/>
    <property type="molecule type" value="Genomic_DNA"/>
</dbReference>
<evidence type="ECO:0000313" key="3">
    <source>
        <dbReference type="Proteomes" id="UP000002318"/>
    </source>
</evidence>
<dbReference type="eggNOG" id="COG0726">
    <property type="taxonomic scope" value="Bacteria"/>
</dbReference>
<evidence type="ECO:0000259" key="1">
    <source>
        <dbReference type="PROSITE" id="PS51677"/>
    </source>
</evidence>
<proteinExistence type="predicted"/>
<reference evidence="2 3" key="1">
    <citation type="journal article" date="2010" name="Stand. Genomic Sci.">
        <title>Complete genome sequence of Spirochaeta smaragdinae type strain (SEBR 4228).</title>
        <authorList>
            <person name="Mavromatis K."/>
            <person name="Yasawong M."/>
            <person name="Chertkov O."/>
            <person name="Lapidus A."/>
            <person name="Lucas S."/>
            <person name="Nolan M."/>
            <person name="Del Rio T.G."/>
            <person name="Tice H."/>
            <person name="Cheng J.F."/>
            <person name="Pitluck S."/>
            <person name="Liolios K."/>
            <person name="Ivanova N."/>
            <person name="Tapia R."/>
            <person name="Han C."/>
            <person name="Bruce D."/>
            <person name="Goodwin L."/>
            <person name="Pati A."/>
            <person name="Chen A."/>
            <person name="Palaniappan K."/>
            <person name="Land M."/>
            <person name="Hauser L."/>
            <person name="Chang Y.J."/>
            <person name="Jeffries C.D."/>
            <person name="Detter J.C."/>
            <person name="Rohde M."/>
            <person name="Brambilla E."/>
            <person name="Spring S."/>
            <person name="Goker M."/>
            <person name="Sikorski J."/>
            <person name="Woyke T."/>
            <person name="Bristow J."/>
            <person name="Eisen J.A."/>
            <person name="Markowitz V."/>
            <person name="Hugenholtz P."/>
            <person name="Klenk H.P."/>
            <person name="Kyrpides N.C."/>
        </authorList>
    </citation>
    <scope>NUCLEOTIDE SEQUENCE [LARGE SCALE GENOMIC DNA]</scope>
    <source>
        <strain evidence="3">DSM 11293 / JCM 15392 / SEBR 4228</strain>
    </source>
</reference>
<dbReference type="HOGENOM" id="CLU_021264_0_1_12"/>
<feature type="domain" description="NodB homology" evidence="1">
    <location>
        <begin position="12"/>
        <end position="191"/>
    </location>
</feature>
<dbReference type="Gene3D" id="3.20.20.370">
    <property type="entry name" value="Glycoside hydrolase/deacetylase"/>
    <property type="match status" value="1"/>
</dbReference>
<dbReference type="STRING" id="573413.Spirs_1219"/>
<organism evidence="2 3">
    <name type="scientific">Sediminispirochaeta smaragdinae (strain DSM 11293 / JCM 15392 / SEBR 4228)</name>
    <name type="common">Spirochaeta smaragdinae</name>
    <dbReference type="NCBI Taxonomy" id="573413"/>
    <lineage>
        <taxon>Bacteria</taxon>
        <taxon>Pseudomonadati</taxon>
        <taxon>Spirochaetota</taxon>
        <taxon>Spirochaetia</taxon>
        <taxon>Spirochaetales</taxon>
        <taxon>Spirochaetaceae</taxon>
        <taxon>Sediminispirochaeta</taxon>
    </lineage>
</organism>
<protein>
    <submittedName>
        <fullName evidence="2">Polysaccharide deacetylase</fullName>
    </submittedName>
</protein>
<dbReference type="GO" id="GO:0016810">
    <property type="term" value="F:hydrolase activity, acting on carbon-nitrogen (but not peptide) bonds"/>
    <property type="evidence" value="ECO:0007669"/>
    <property type="project" value="InterPro"/>
</dbReference>
<keyword evidence="3" id="KW-1185">Reference proteome</keyword>
<dbReference type="AlphaFoldDB" id="E1R2R4"/>